<name>A0A4P6XSB9_9ASCO</name>
<organism evidence="1 2">
    <name type="scientific">Metschnikowia aff. pulcherrima</name>
    <dbReference type="NCBI Taxonomy" id="2163413"/>
    <lineage>
        <taxon>Eukaryota</taxon>
        <taxon>Fungi</taxon>
        <taxon>Dikarya</taxon>
        <taxon>Ascomycota</taxon>
        <taxon>Saccharomycotina</taxon>
        <taxon>Pichiomycetes</taxon>
        <taxon>Metschnikowiaceae</taxon>
        <taxon>Metschnikowia</taxon>
    </lineage>
</organism>
<accession>A0A4P6XSB9</accession>
<dbReference type="Pfam" id="PF10806">
    <property type="entry name" value="SAM35"/>
    <property type="match status" value="1"/>
</dbReference>
<dbReference type="EMBL" id="CP034459">
    <property type="protein sequence ID" value="QBM89675.1"/>
    <property type="molecule type" value="Genomic_DNA"/>
</dbReference>
<protein>
    <submittedName>
        <fullName evidence="1">SAM35, subunit of SAM coomplex</fullName>
    </submittedName>
</protein>
<evidence type="ECO:0000313" key="2">
    <source>
        <dbReference type="Proteomes" id="UP000292447"/>
    </source>
</evidence>
<gene>
    <name evidence="1" type="primary">MPUL0D07550</name>
    <name evidence="1" type="ORF">METSCH_D07550</name>
</gene>
<proteinExistence type="predicted"/>
<keyword evidence="2" id="KW-1185">Reference proteome</keyword>
<dbReference type="STRING" id="2163413.A0A4P6XSB9"/>
<reference evidence="2" key="1">
    <citation type="submission" date="2019-03" db="EMBL/GenBank/DDBJ databases">
        <title>Snf2 controls pulcherriminic acid biosynthesis and connects pigmentation and antifungal activity of the yeast Metschnikowia pulcherrima.</title>
        <authorList>
            <person name="Gore-Lloyd D."/>
            <person name="Sumann I."/>
            <person name="Brachmann A.O."/>
            <person name="Schneeberger K."/>
            <person name="Ortiz-Merino R.A."/>
            <person name="Moreno-Beltran M."/>
            <person name="Schlaefli M."/>
            <person name="Kirner P."/>
            <person name="Santos Kron A."/>
            <person name="Wolfe K.H."/>
            <person name="Piel J."/>
            <person name="Ahrens C.H."/>
            <person name="Henk D."/>
            <person name="Freimoser F.M."/>
        </authorList>
    </citation>
    <scope>NUCLEOTIDE SEQUENCE [LARGE SCALE GENOMIC DNA]</scope>
    <source>
        <strain evidence="2">APC 1.2</strain>
    </source>
</reference>
<dbReference type="Proteomes" id="UP000292447">
    <property type="component" value="Chromosome IV"/>
</dbReference>
<dbReference type="AlphaFoldDB" id="A0A4P6XSB9"/>
<dbReference type="InterPro" id="IPR021211">
    <property type="entry name" value="SAM35"/>
</dbReference>
<evidence type="ECO:0000313" key="1">
    <source>
        <dbReference type="EMBL" id="QBM89675.1"/>
    </source>
</evidence>
<sequence length="323" mass="36734">MKIPSTIRLLFDRFPLKTYENEAEPLSFVSEAYYFGRKSKAECVNEQITLGVHNVRWITLGSGKLFCMPTDPSGLIAALALCRKHNLSLPGQTTSDGSAYRLMPMSYMASSNNELPMLLISNGKSSAYLNDDLRVELLDPNSNIAFTSLETVLSEFLDSLGDLWMMLAMGPNLRTTPEGFGDLFHNDPRFEKYTLTQKILDSKRSSDMRSWSSFAARHPNLLTNSSQVLDIVHPMMFGEHQIEEAFHETCKHKFDEFEKSIPMLLSFLSIGNNSDARDILEIKFVSFVISLNHVLNNRNRTLLTRGENFNEALVYSERFLDEF</sequence>